<dbReference type="Gene3D" id="3.30.70.2940">
    <property type="match status" value="1"/>
</dbReference>
<dbReference type="eggNOG" id="COG1769">
    <property type="taxonomic scope" value="Bacteria"/>
</dbReference>
<dbReference type="Gene3D" id="2.60.40.4350">
    <property type="match status" value="1"/>
</dbReference>
<dbReference type="Proteomes" id="UP000014977">
    <property type="component" value="Unassembled WGS sequence"/>
</dbReference>
<organism evidence="1 2">
    <name type="scientific">Desulfococcus multivorans DSM 2059</name>
    <dbReference type="NCBI Taxonomy" id="1121405"/>
    <lineage>
        <taxon>Bacteria</taxon>
        <taxon>Pseudomonadati</taxon>
        <taxon>Thermodesulfobacteriota</taxon>
        <taxon>Desulfobacteria</taxon>
        <taxon>Desulfobacterales</taxon>
        <taxon>Desulfococcaceae</taxon>
        <taxon>Desulfococcus</taxon>
    </lineage>
</organism>
<evidence type="ECO:0000313" key="1">
    <source>
        <dbReference type="EMBL" id="EPR33309.1"/>
    </source>
</evidence>
<dbReference type="Pfam" id="PF09700">
    <property type="entry name" value="Cas_Cmr3"/>
    <property type="match status" value="1"/>
</dbReference>
<gene>
    <name evidence="1" type="ORF">dsmv_0848</name>
</gene>
<reference evidence="1 2" key="1">
    <citation type="journal article" date="2013" name="Genome Announc.">
        <title>Draft genome sequences for three mercury-methylating, sulfate-reducing bacteria.</title>
        <authorList>
            <person name="Brown S.D."/>
            <person name="Hurt R.A.Jr."/>
            <person name="Gilmour C.C."/>
            <person name="Elias D.A."/>
        </authorList>
    </citation>
    <scope>NUCLEOTIDE SEQUENCE [LARGE SCALE GENOMIC DNA]</scope>
    <source>
        <strain evidence="1 2">DSM 2059</strain>
    </source>
</reference>
<evidence type="ECO:0000313" key="2">
    <source>
        <dbReference type="Proteomes" id="UP000014977"/>
    </source>
</evidence>
<dbReference type="OrthoDB" id="6162707at2"/>
<dbReference type="RefSeq" id="WP_020878431.1">
    <property type="nucleotide sequence ID" value="NZ_ATHJ01000127.1"/>
</dbReference>
<keyword evidence="2" id="KW-1185">Reference proteome</keyword>
<dbReference type="InterPro" id="IPR019117">
    <property type="entry name" value="CRISPR-assoc_protein_Cmr3"/>
</dbReference>
<accession>S7UHI0</accession>
<protein>
    <submittedName>
        <fullName evidence="1">CRISPR-associated protein, Cmr3</fullName>
    </submittedName>
</protein>
<sequence length="313" mass="34238">MQWYTFEPADTLLVKGAEPMEMGADHLSSHLFPPPPGTIAGALRTAVLMQNGISLADYLSGKKIPQEISSAIGEAGKPAPFDIMGPLFRVDGRFFLPAPYTWFAAKAGLKESPGRKIDIVKAAPIESPLIRGKQGPLLWAKGKSGEMRSIGGYWISMEELFSVDLRKRVYRPESFFTSEPRTGIALTRGRRVREGHLYTFTHVRLKAGVNLAFAVSAPQPLASSGVLRLGAEKRFGRYREIQPPLLSGGSSGTFLSLSMEPGTDAVNGAVMATGKIRYIGGWDLKKGFHKPMRGHFPAGSVFVRQLKSHWIEL</sequence>
<dbReference type="AlphaFoldDB" id="S7UHI0"/>
<dbReference type="STRING" id="897.B2D07_12935"/>
<proteinExistence type="predicted"/>
<name>S7UHI0_DESML</name>
<comment type="caution">
    <text evidence="1">The sequence shown here is derived from an EMBL/GenBank/DDBJ whole genome shotgun (WGS) entry which is preliminary data.</text>
</comment>
<dbReference type="EMBL" id="ATHJ01000127">
    <property type="protein sequence ID" value="EPR33309.1"/>
    <property type="molecule type" value="Genomic_DNA"/>
</dbReference>